<dbReference type="GO" id="GO:0043386">
    <property type="term" value="P:mycotoxin biosynthetic process"/>
    <property type="evidence" value="ECO:0007669"/>
    <property type="project" value="InterPro"/>
</dbReference>
<keyword evidence="3" id="KW-0812">Transmembrane</keyword>
<name>S3D5P8_GLAL2</name>
<protein>
    <recommendedName>
        <fullName evidence="6">Tat pathway signal sequence</fullName>
    </recommendedName>
</protein>
<dbReference type="OMA" id="DSISIWA"/>
<comment type="pathway">
    <text evidence="1">Mycotoxin biosynthesis.</text>
</comment>
<keyword evidence="5" id="KW-1185">Reference proteome</keyword>
<dbReference type="PANTHER" id="PTHR33365">
    <property type="entry name" value="YALI0B05434P"/>
    <property type="match status" value="1"/>
</dbReference>
<dbReference type="Pfam" id="PF11807">
    <property type="entry name" value="UstYa"/>
    <property type="match status" value="1"/>
</dbReference>
<sequence>MSTKEPIYEEILSGDSFSSVEGHNSSTQRTQVQVLPLTLSSLLSVVLGISCIYFWSHNSCETQYQYSYPTEWCKSHLKFQRPMLNMIAPARSVLGIKRDVIYTSALRYNDTSGEIYRDFDPAAPQYAGDPSPAIDEAWGKLLSGQYLVVPPEIAMKMDDPVPISDTYLAEVEVMHSLHCLNAIRKALNPEYYERHSSHKFPEGLQKMHVIHCIEQLRQTIQCAGDLTPVPLRPYGDADNVQLIGTPMAHTCRDWDVFRRWYSERGAEWGNIGSM</sequence>
<dbReference type="HOGENOM" id="CLU_042941_2_3_1"/>
<dbReference type="PANTHER" id="PTHR33365:SF4">
    <property type="entry name" value="CYCLOCHLOROTINE BIOSYNTHESIS PROTEIN O"/>
    <property type="match status" value="1"/>
</dbReference>
<dbReference type="STRING" id="1116229.S3D5P8"/>
<evidence type="ECO:0000256" key="2">
    <source>
        <dbReference type="ARBA" id="ARBA00035112"/>
    </source>
</evidence>
<reference evidence="4 5" key="1">
    <citation type="journal article" date="2013" name="BMC Genomics">
        <title>Genomics-driven discovery of the pneumocandin biosynthetic gene cluster in the fungus Glarea lozoyensis.</title>
        <authorList>
            <person name="Chen L."/>
            <person name="Yue Q."/>
            <person name="Zhang X."/>
            <person name="Xiang M."/>
            <person name="Wang C."/>
            <person name="Li S."/>
            <person name="Che Y."/>
            <person name="Ortiz-Lopez F.J."/>
            <person name="Bills G.F."/>
            <person name="Liu X."/>
            <person name="An Z."/>
        </authorList>
    </citation>
    <scope>NUCLEOTIDE SEQUENCE [LARGE SCALE GENOMIC DNA]</scope>
    <source>
        <strain evidence="5">ATCC 20868 / MF5171</strain>
    </source>
</reference>
<keyword evidence="3" id="KW-0472">Membrane</keyword>
<dbReference type="OrthoDB" id="3687641at2759"/>
<evidence type="ECO:0000313" key="5">
    <source>
        <dbReference type="Proteomes" id="UP000016922"/>
    </source>
</evidence>
<dbReference type="InterPro" id="IPR021765">
    <property type="entry name" value="UstYa-like"/>
</dbReference>
<dbReference type="KEGG" id="glz:GLAREA_06102"/>
<dbReference type="GeneID" id="19465156"/>
<dbReference type="AlphaFoldDB" id="S3D5P8"/>
<keyword evidence="3" id="KW-1133">Transmembrane helix</keyword>
<evidence type="ECO:0000313" key="4">
    <source>
        <dbReference type="EMBL" id="EPE33090.1"/>
    </source>
</evidence>
<proteinExistence type="inferred from homology"/>
<gene>
    <name evidence="4" type="ORF">GLAREA_06102</name>
</gene>
<feature type="transmembrane region" description="Helical" evidence="3">
    <location>
        <begin position="34"/>
        <end position="55"/>
    </location>
</feature>
<comment type="similarity">
    <text evidence="2">Belongs to the ustYa family.</text>
</comment>
<evidence type="ECO:0008006" key="6">
    <source>
        <dbReference type="Google" id="ProtNLM"/>
    </source>
</evidence>
<dbReference type="RefSeq" id="XP_008079707.1">
    <property type="nucleotide sequence ID" value="XM_008081516.1"/>
</dbReference>
<evidence type="ECO:0000256" key="1">
    <source>
        <dbReference type="ARBA" id="ARBA00004685"/>
    </source>
</evidence>
<evidence type="ECO:0000256" key="3">
    <source>
        <dbReference type="SAM" id="Phobius"/>
    </source>
</evidence>
<dbReference type="EMBL" id="KE145358">
    <property type="protein sequence ID" value="EPE33090.1"/>
    <property type="molecule type" value="Genomic_DNA"/>
</dbReference>
<dbReference type="Proteomes" id="UP000016922">
    <property type="component" value="Unassembled WGS sequence"/>
</dbReference>
<dbReference type="eggNOG" id="ENOG502SSJH">
    <property type="taxonomic scope" value="Eukaryota"/>
</dbReference>
<organism evidence="4 5">
    <name type="scientific">Glarea lozoyensis (strain ATCC 20868 / MF5171)</name>
    <dbReference type="NCBI Taxonomy" id="1116229"/>
    <lineage>
        <taxon>Eukaryota</taxon>
        <taxon>Fungi</taxon>
        <taxon>Dikarya</taxon>
        <taxon>Ascomycota</taxon>
        <taxon>Pezizomycotina</taxon>
        <taxon>Leotiomycetes</taxon>
        <taxon>Helotiales</taxon>
        <taxon>Helotiaceae</taxon>
        <taxon>Glarea</taxon>
    </lineage>
</organism>
<accession>S3D5P8</accession>